<proteinExistence type="predicted"/>
<dbReference type="AlphaFoldDB" id="A0A165P525"/>
<name>A0A165P525_9AGAM</name>
<keyword evidence="1" id="KW-0472">Membrane</keyword>
<evidence type="ECO:0000313" key="3">
    <source>
        <dbReference type="Proteomes" id="UP000076761"/>
    </source>
</evidence>
<keyword evidence="1" id="KW-1133">Transmembrane helix</keyword>
<dbReference type="EMBL" id="KV425619">
    <property type="protein sequence ID" value="KZT20531.1"/>
    <property type="molecule type" value="Genomic_DNA"/>
</dbReference>
<evidence type="ECO:0000256" key="1">
    <source>
        <dbReference type="SAM" id="Phobius"/>
    </source>
</evidence>
<keyword evidence="1" id="KW-0812">Transmembrane</keyword>
<dbReference type="Proteomes" id="UP000076761">
    <property type="component" value="Unassembled WGS sequence"/>
</dbReference>
<feature type="transmembrane region" description="Helical" evidence="1">
    <location>
        <begin position="53"/>
        <end position="75"/>
    </location>
</feature>
<protein>
    <submittedName>
        <fullName evidence="2">Uncharacterized protein</fullName>
    </submittedName>
</protein>
<organism evidence="2 3">
    <name type="scientific">Neolentinus lepideus HHB14362 ss-1</name>
    <dbReference type="NCBI Taxonomy" id="1314782"/>
    <lineage>
        <taxon>Eukaryota</taxon>
        <taxon>Fungi</taxon>
        <taxon>Dikarya</taxon>
        <taxon>Basidiomycota</taxon>
        <taxon>Agaricomycotina</taxon>
        <taxon>Agaricomycetes</taxon>
        <taxon>Gloeophyllales</taxon>
        <taxon>Gloeophyllaceae</taxon>
        <taxon>Neolentinus</taxon>
    </lineage>
</organism>
<evidence type="ECO:0000313" key="2">
    <source>
        <dbReference type="EMBL" id="KZT20531.1"/>
    </source>
</evidence>
<accession>A0A165P525</accession>
<sequence length="84" mass="9824">MYFHSQCATLAKWLRRSACISMEKRRRDHSFDPDVGAVQALLFLSHLSSTLRLFLFALRFTWVVFFESALTSGLYKFRCNDVGR</sequence>
<keyword evidence="3" id="KW-1185">Reference proteome</keyword>
<dbReference type="InParanoid" id="A0A165P525"/>
<reference evidence="2 3" key="1">
    <citation type="journal article" date="2016" name="Mol. Biol. Evol.">
        <title>Comparative Genomics of Early-Diverging Mushroom-Forming Fungi Provides Insights into the Origins of Lignocellulose Decay Capabilities.</title>
        <authorList>
            <person name="Nagy L.G."/>
            <person name="Riley R."/>
            <person name="Tritt A."/>
            <person name="Adam C."/>
            <person name="Daum C."/>
            <person name="Floudas D."/>
            <person name="Sun H."/>
            <person name="Yadav J.S."/>
            <person name="Pangilinan J."/>
            <person name="Larsson K.H."/>
            <person name="Matsuura K."/>
            <person name="Barry K."/>
            <person name="Labutti K."/>
            <person name="Kuo R."/>
            <person name="Ohm R.A."/>
            <person name="Bhattacharya S.S."/>
            <person name="Shirouzu T."/>
            <person name="Yoshinaga Y."/>
            <person name="Martin F.M."/>
            <person name="Grigoriev I.V."/>
            <person name="Hibbett D.S."/>
        </authorList>
    </citation>
    <scope>NUCLEOTIDE SEQUENCE [LARGE SCALE GENOMIC DNA]</scope>
    <source>
        <strain evidence="2 3">HHB14362 ss-1</strain>
    </source>
</reference>
<gene>
    <name evidence="2" type="ORF">NEOLEDRAFT_1140647</name>
</gene>